<keyword evidence="4" id="KW-1185">Reference proteome</keyword>
<dbReference type="Proteomes" id="UP000008922">
    <property type="component" value="Chromosome"/>
</dbReference>
<dbReference type="Pfam" id="PF01370">
    <property type="entry name" value="Epimerase"/>
    <property type="match status" value="2"/>
</dbReference>
<reference evidence="3 4" key="1">
    <citation type="submission" date="2010-12" db="EMBL/GenBank/DDBJ databases">
        <title>Whole genome sequence of Anaerolinea thermophila UNI-1.</title>
        <authorList>
            <person name="Narita-Yamada S."/>
            <person name="Kishi E."/>
            <person name="Watanabe Y."/>
            <person name="Takasaki K."/>
            <person name="Ankai A."/>
            <person name="Oguchi A."/>
            <person name="Fukui S."/>
            <person name="Takahashi M."/>
            <person name="Yashiro I."/>
            <person name="Hosoyama A."/>
            <person name="Sekiguchi Y."/>
            <person name="Hanada S."/>
            <person name="Fujita N."/>
        </authorList>
    </citation>
    <scope>NUCLEOTIDE SEQUENCE [LARGE SCALE GENOMIC DNA]</scope>
    <source>
        <strain evidence="4">DSM 14523 / JCM 11388 / NBRC 100420 / UNI-1</strain>
    </source>
</reference>
<name>E8MXH0_ANATU</name>
<evidence type="ECO:0000313" key="3">
    <source>
        <dbReference type="EMBL" id="BAJ64051.1"/>
    </source>
</evidence>
<gene>
    <name evidence="3" type="ordered locus">ANT_20250</name>
</gene>
<dbReference type="PRINTS" id="PR01713">
    <property type="entry name" value="NUCEPIMERASE"/>
</dbReference>
<dbReference type="eggNOG" id="COG0451">
    <property type="taxonomic scope" value="Bacteria"/>
</dbReference>
<dbReference type="InterPro" id="IPR036291">
    <property type="entry name" value="NAD(P)-bd_dom_sf"/>
</dbReference>
<organism evidence="3 4">
    <name type="scientific">Anaerolinea thermophila (strain DSM 14523 / JCM 11388 / NBRC 100420 / UNI-1)</name>
    <dbReference type="NCBI Taxonomy" id="926569"/>
    <lineage>
        <taxon>Bacteria</taxon>
        <taxon>Bacillati</taxon>
        <taxon>Chloroflexota</taxon>
        <taxon>Anaerolineae</taxon>
        <taxon>Anaerolineales</taxon>
        <taxon>Anaerolineaceae</taxon>
        <taxon>Anaerolinea</taxon>
    </lineage>
</organism>
<accession>E8MXH0</accession>
<dbReference type="AlphaFoldDB" id="E8MXH0"/>
<dbReference type="InterPro" id="IPR001509">
    <property type="entry name" value="Epimerase_deHydtase"/>
</dbReference>
<evidence type="ECO:0000256" key="1">
    <source>
        <dbReference type="ARBA" id="ARBA00007637"/>
    </source>
</evidence>
<dbReference type="OrthoDB" id="142826at2"/>
<comment type="similarity">
    <text evidence="1">Belongs to the NAD(P)-dependent epimerase/dehydratase family.</text>
</comment>
<dbReference type="STRING" id="926569.ANT_20250"/>
<evidence type="ECO:0000313" key="4">
    <source>
        <dbReference type="Proteomes" id="UP000008922"/>
    </source>
</evidence>
<feature type="domain" description="NAD-dependent epimerase/dehydratase" evidence="2">
    <location>
        <begin position="176"/>
        <end position="282"/>
    </location>
</feature>
<dbReference type="EMBL" id="AP012029">
    <property type="protein sequence ID" value="BAJ64051.1"/>
    <property type="molecule type" value="Genomic_DNA"/>
</dbReference>
<protein>
    <submittedName>
        <fullName evidence="3">NAD-dependent epimerase/dehydratase family protein</fullName>
    </submittedName>
</protein>
<dbReference type="KEGG" id="atm:ANT_20250"/>
<sequence>MTKVLVTGGAGFIGSHLVDRLLQEGFEVRVLDLLDSRVHPAGKPAWVSKEAEFIQGDVRDAQTMLKALQGVSIVFHEAAYQDYMPDFSRFLHVNSVSTALIHELILEHKLGVEKVIVASSQAVYGEGQYRCKNSNCQNYHQVIQPPAREEKQLQKGHWEVICPLCQTDMEPLRLKEEYANPYNAYAISKYAEELSAVRLGKLHHIPSVALRYSIVQGPRQSLFNQYSGICRIFSVRLMNGLPPIIYEDGLQTRDFTHVADVVEANITVLKDARADYQVFNVGSGHAITVLEYARVLTQQFGLSIEPLLQGEYRLGDNRHSVSDISRLQALGWQPTRTLHHIFDDYLQWIANQGNVLDYFKVAETSMKKAGVVRKVSSFHE</sequence>
<dbReference type="Gene3D" id="3.40.50.720">
    <property type="entry name" value="NAD(P)-binding Rossmann-like Domain"/>
    <property type="match status" value="1"/>
</dbReference>
<dbReference type="HOGENOM" id="CLU_007383_1_7_0"/>
<dbReference type="PANTHER" id="PTHR43000">
    <property type="entry name" value="DTDP-D-GLUCOSE 4,6-DEHYDRATASE-RELATED"/>
    <property type="match status" value="1"/>
</dbReference>
<proteinExistence type="inferred from homology"/>
<dbReference type="RefSeq" id="WP_013560421.1">
    <property type="nucleotide sequence ID" value="NC_014960.1"/>
</dbReference>
<feature type="domain" description="NAD-dependent epimerase/dehydratase" evidence="2">
    <location>
        <begin position="4"/>
        <end position="134"/>
    </location>
</feature>
<dbReference type="InParanoid" id="E8MXH0"/>
<dbReference type="SUPFAM" id="SSF51735">
    <property type="entry name" value="NAD(P)-binding Rossmann-fold domains"/>
    <property type="match status" value="1"/>
</dbReference>
<evidence type="ECO:0000259" key="2">
    <source>
        <dbReference type="Pfam" id="PF01370"/>
    </source>
</evidence>